<proteinExistence type="predicted"/>
<accession>A0A2U1ML07</accession>
<dbReference type="AlphaFoldDB" id="A0A2U1ML07"/>
<sequence>MDKGKYVQLYIRKSSVITTRLGPYTGMSFAGHPSYKLDPTVLYKSELIVNQNEMYYMYTYDSPIFLVRSVTTPDGKVEFQNTDSLNFFNHYLDDENLSDDPNDEKRDKEPKKSDGIDLSSLGGTEKPGDINKDERVHPGASGEATNDESDNATLEENVNQSEGDDSYYNEFNNLFNDPVNVTPDRQNTFRTYIRRSARKTQMPVKLSDYEGLDVKLCYS</sequence>
<dbReference type="Proteomes" id="UP000245207">
    <property type="component" value="Unassembled WGS sequence"/>
</dbReference>
<evidence type="ECO:0000313" key="3">
    <source>
        <dbReference type="Proteomes" id="UP000245207"/>
    </source>
</evidence>
<feature type="compositionally biased region" description="Polar residues" evidence="1">
    <location>
        <begin position="151"/>
        <end position="161"/>
    </location>
</feature>
<feature type="compositionally biased region" description="Basic and acidic residues" evidence="1">
    <location>
        <begin position="103"/>
        <end position="115"/>
    </location>
</feature>
<keyword evidence="3" id="KW-1185">Reference proteome</keyword>
<evidence type="ECO:0000256" key="1">
    <source>
        <dbReference type="SAM" id="MobiDB-lite"/>
    </source>
</evidence>
<dbReference type="EMBL" id="PKPP01004994">
    <property type="protein sequence ID" value="PWA61904.1"/>
    <property type="molecule type" value="Genomic_DNA"/>
</dbReference>
<name>A0A2U1ML07_ARTAN</name>
<evidence type="ECO:0000313" key="2">
    <source>
        <dbReference type="EMBL" id="PWA61904.1"/>
    </source>
</evidence>
<organism evidence="2 3">
    <name type="scientific">Artemisia annua</name>
    <name type="common">Sweet wormwood</name>
    <dbReference type="NCBI Taxonomy" id="35608"/>
    <lineage>
        <taxon>Eukaryota</taxon>
        <taxon>Viridiplantae</taxon>
        <taxon>Streptophyta</taxon>
        <taxon>Embryophyta</taxon>
        <taxon>Tracheophyta</taxon>
        <taxon>Spermatophyta</taxon>
        <taxon>Magnoliopsida</taxon>
        <taxon>eudicotyledons</taxon>
        <taxon>Gunneridae</taxon>
        <taxon>Pentapetalae</taxon>
        <taxon>asterids</taxon>
        <taxon>campanulids</taxon>
        <taxon>Asterales</taxon>
        <taxon>Asteraceae</taxon>
        <taxon>Asteroideae</taxon>
        <taxon>Anthemideae</taxon>
        <taxon>Artemisiinae</taxon>
        <taxon>Artemisia</taxon>
    </lineage>
</organism>
<feature type="region of interest" description="Disordered" evidence="1">
    <location>
        <begin position="93"/>
        <end position="167"/>
    </location>
</feature>
<feature type="compositionally biased region" description="Basic and acidic residues" evidence="1">
    <location>
        <begin position="126"/>
        <end position="137"/>
    </location>
</feature>
<protein>
    <submittedName>
        <fullName evidence="2">S-locus glycoprotein domain-containing protein</fullName>
    </submittedName>
</protein>
<reference evidence="2 3" key="1">
    <citation type="journal article" date="2018" name="Mol. Plant">
        <title>The genome of Artemisia annua provides insight into the evolution of Asteraceae family and artemisinin biosynthesis.</title>
        <authorList>
            <person name="Shen Q."/>
            <person name="Zhang L."/>
            <person name="Liao Z."/>
            <person name="Wang S."/>
            <person name="Yan T."/>
            <person name="Shi P."/>
            <person name="Liu M."/>
            <person name="Fu X."/>
            <person name="Pan Q."/>
            <person name="Wang Y."/>
            <person name="Lv Z."/>
            <person name="Lu X."/>
            <person name="Zhang F."/>
            <person name="Jiang W."/>
            <person name="Ma Y."/>
            <person name="Chen M."/>
            <person name="Hao X."/>
            <person name="Li L."/>
            <person name="Tang Y."/>
            <person name="Lv G."/>
            <person name="Zhou Y."/>
            <person name="Sun X."/>
            <person name="Brodelius P.E."/>
            <person name="Rose J.K.C."/>
            <person name="Tang K."/>
        </authorList>
    </citation>
    <scope>NUCLEOTIDE SEQUENCE [LARGE SCALE GENOMIC DNA]</scope>
    <source>
        <strain evidence="3">cv. Huhao1</strain>
        <tissue evidence="2">Leaf</tissue>
    </source>
</reference>
<gene>
    <name evidence="2" type="ORF">CTI12_AA368730</name>
</gene>
<comment type="caution">
    <text evidence="2">The sequence shown here is derived from an EMBL/GenBank/DDBJ whole genome shotgun (WGS) entry which is preliminary data.</text>
</comment>